<evidence type="ECO:0000313" key="3">
    <source>
        <dbReference type="Proteomes" id="UP000467700"/>
    </source>
</evidence>
<reference evidence="2 3" key="1">
    <citation type="submission" date="2020-01" db="EMBL/GenBank/DDBJ databases">
        <authorList>
            <person name="Gupta K D."/>
        </authorList>
    </citation>
    <scope>NUCLEOTIDE SEQUENCE [LARGE SCALE GENOMIC DNA]</scope>
</reference>
<keyword evidence="3" id="KW-1185">Reference proteome</keyword>
<feature type="region of interest" description="Disordered" evidence="1">
    <location>
        <begin position="1"/>
        <end position="30"/>
    </location>
</feature>
<dbReference type="Proteomes" id="UP000467700">
    <property type="component" value="Unassembled WGS sequence"/>
</dbReference>
<sequence length="733" mass="82558">MNSEVSDLTSNLTSNDSEIDDDMEADNGPCKDVKMPGLDAGYTENAGALTNTLEKRVRFILLPINTHGQQDAALELMKVDGKLKNRKKLAGTRRNEQSSAPVEVPRAISEGRDADHPINVDSWDAYDMITWSLREVEASPDLTTSGVAVPKKLESAQPRTFYGPHGEAYDLLLCLHFGRELALVEFFFDKIEANYVDGGLKHMKQPQESVLEVMTFETYRAKSSWDILEILCHKDAITVTEMPFEKVSFDKKGLQTLQQSFKNTISIQGAPIESLKRPIDLVASDYSIEVQDVPNIHLQNGTLEQLLEVSQDQEGKVLNALDFLFAQSLWLLCEVFSSDMAAWFATDRPLDKTPIPVKDIRWGLAVLAWALTYWHIDSDGFNTFIDVLCSSKLWIFGVSSRDMSAMIERFLQPDFKLEQPNAGDLDGPLPKCLANLEIGNRIWDLEAVLLPPNTRLIMRANVAHAVFTPEHSICHGRHFYATSTMQDTVASLIHSFVIGTYITNMSHTPSRLLLRRMMEFYHWAIVRGEVFNDAFCLQEHIPDVDTIEGLVDLLCVCNLNILGNVLDHRTYSAPNETKDQPASLVQRLLQEMWDMNNIPPNERKHMCYARGRALDVFCWICAYLTVTLSSQAVDLPALFLAHQSHSILNYKAQAVMQAYSGAPRCNVANLREQIKNALQLDTKAFEMWQSNMILSKIETDSLLLGDLSRFTILRPIGVLDGLLGIHYLLICNC</sequence>
<proteinExistence type="predicted"/>
<feature type="compositionally biased region" description="Polar residues" evidence="1">
    <location>
        <begin position="1"/>
        <end position="16"/>
    </location>
</feature>
<evidence type="ECO:0000256" key="1">
    <source>
        <dbReference type="SAM" id="MobiDB-lite"/>
    </source>
</evidence>
<dbReference type="AlphaFoldDB" id="A0A8S0WI66"/>
<dbReference type="OrthoDB" id="3270451at2759"/>
<dbReference type="Gene3D" id="2.60.120.650">
    <property type="entry name" value="Cupin"/>
    <property type="match status" value="1"/>
</dbReference>
<evidence type="ECO:0000313" key="2">
    <source>
        <dbReference type="EMBL" id="CAA7270130.1"/>
    </source>
</evidence>
<gene>
    <name evidence="2" type="ORF">AAE3_LOCUS12360</name>
</gene>
<accession>A0A8S0WI66</accession>
<dbReference type="EMBL" id="CACVBS010000085">
    <property type="protein sequence ID" value="CAA7270130.1"/>
    <property type="molecule type" value="Genomic_DNA"/>
</dbReference>
<protein>
    <submittedName>
        <fullName evidence="2">Uncharacterized protein</fullName>
    </submittedName>
</protein>
<comment type="caution">
    <text evidence="2">The sequence shown here is derived from an EMBL/GenBank/DDBJ whole genome shotgun (WGS) entry which is preliminary data.</text>
</comment>
<organism evidence="2 3">
    <name type="scientific">Cyclocybe aegerita</name>
    <name type="common">Black poplar mushroom</name>
    <name type="synonym">Agrocybe aegerita</name>
    <dbReference type="NCBI Taxonomy" id="1973307"/>
    <lineage>
        <taxon>Eukaryota</taxon>
        <taxon>Fungi</taxon>
        <taxon>Dikarya</taxon>
        <taxon>Basidiomycota</taxon>
        <taxon>Agaricomycotina</taxon>
        <taxon>Agaricomycetes</taxon>
        <taxon>Agaricomycetidae</taxon>
        <taxon>Agaricales</taxon>
        <taxon>Agaricineae</taxon>
        <taxon>Bolbitiaceae</taxon>
        <taxon>Cyclocybe</taxon>
    </lineage>
</organism>
<name>A0A8S0WI66_CYCAE</name>